<dbReference type="Proteomes" id="UP000075902">
    <property type="component" value="Unassembled WGS sequence"/>
</dbReference>
<organism evidence="2 3">
    <name type="scientific">Anopheles melas</name>
    <dbReference type="NCBI Taxonomy" id="34690"/>
    <lineage>
        <taxon>Eukaryota</taxon>
        <taxon>Metazoa</taxon>
        <taxon>Ecdysozoa</taxon>
        <taxon>Arthropoda</taxon>
        <taxon>Hexapoda</taxon>
        <taxon>Insecta</taxon>
        <taxon>Pterygota</taxon>
        <taxon>Neoptera</taxon>
        <taxon>Endopterygota</taxon>
        <taxon>Diptera</taxon>
        <taxon>Nematocera</taxon>
        <taxon>Culicoidea</taxon>
        <taxon>Culicidae</taxon>
        <taxon>Anophelinae</taxon>
        <taxon>Anopheles</taxon>
    </lineage>
</organism>
<protein>
    <submittedName>
        <fullName evidence="2">Uncharacterized protein</fullName>
    </submittedName>
</protein>
<evidence type="ECO:0000313" key="2">
    <source>
        <dbReference type="EnsemblMetazoa" id="AMEC001034-PA"/>
    </source>
</evidence>
<dbReference type="AlphaFoldDB" id="A0A182TES6"/>
<keyword evidence="1" id="KW-0472">Membrane</keyword>
<reference evidence="3" key="1">
    <citation type="submission" date="2014-01" db="EMBL/GenBank/DDBJ databases">
        <title>The Genome Sequence of Anopheles melas CM1001059_A (V2).</title>
        <authorList>
            <consortium name="The Broad Institute Genomics Platform"/>
            <person name="Neafsey D.E."/>
            <person name="Besansky N."/>
            <person name="Howell P."/>
            <person name="Walton C."/>
            <person name="Young S.K."/>
            <person name="Zeng Q."/>
            <person name="Gargeya S."/>
            <person name="Fitzgerald M."/>
            <person name="Haas B."/>
            <person name="Abouelleil A."/>
            <person name="Allen A.W."/>
            <person name="Alvarado L."/>
            <person name="Arachchi H.M."/>
            <person name="Berlin A.M."/>
            <person name="Chapman S.B."/>
            <person name="Gainer-Dewar J."/>
            <person name="Goldberg J."/>
            <person name="Griggs A."/>
            <person name="Gujja S."/>
            <person name="Hansen M."/>
            <person name="Howarth C."/>
            <person name="Imamovic A."/>
            <person name="Ireland A."/>
            <person name="Larimer J."/>
            <person name="McCowan C."/>
            <person name="Murphy C."/>
            <person name="Pearson M."/>
            <person name="Poon T.W."/>
            <person name="Priest M."/>
            <person name="Roberts A."/>
            <person name="Saif S."/>
            <person name="Shea T."/>
            <person name="Sisk P."/>
            <person name="Sykes S."/>
            <person name="Wortman J."/>
            <person name="Nusbaum C."/>
            <person name="Birren B."/>
        </authorList>
    </citation>
    <scope>NUCLEOTIDE SEQUENCE [LARGE SCALE GENOMIC DNA]</scope>
    <source>
        <strain evidence="3">CM1001059</strain>
    </source>
</reference>
<name>A0A182TES6_9DIPT</name>
<evidence type="ECO:0000256" key="1">
    <source>
        <dbReference type="SAM" id="Phobius"/>
    </source>
</evidence>
<keyword evidence="3" id="KW-1185">Reference proteome</keyword>
<keyword evidence="1" id="KW-1133">Transmembrane helix</keyword>
<accession>A0A182TES6</accession>
<keyword evidence="1" id="KW-0812">Transmembrane</keyword>
<proteinExistence type="predicted"/>
<feature type="transmembrane region" description="Helical" evidence="1">
    <location>
        <begin position="129"/>
        <end position="146"/>
    </location>
</feature>
<dbReference type="EnsemblMetazoa" id="AMEC001034-RA">
    <property type="protein sequence ID" value="AMEC001034-PA"/>
    <property type="gene ID" value="AMEC001034"/>
</dbReference>
<dbReference type="VEuPathDB" id="VectorBase:AMEC001034"/>
<reference evidence="2" key="2">
    <citation type="submission" date="2020-05" db="UniProtKB">
        <authorList>
            <consortium name="EnsemblMetazoa"/>
        </authorList>
    </citation>
    <scope>IDENTIFICATION</scope>
    <source>
        <strain evidence="2">CM1001059</strain>
    </source>
</reference>
<evidence type="ECO:0000313" key="3">
    <source>
        <dbReference type="Proteomes" id="UP000075902"/>
    </source>
</evidence>
<sequence length="148" mass="16629">MSTRPLVYTRCIFTAIDTAHVHRHSICSNKDKKNTSTSFSCHVFLPPFRSLLFSRCTQPLKPPSGAYRERDLNRIIILLANVFSIKTTRAKNHIQHDPAPSGCPVHDVTSLLTHRLAVCVRGVEHCRRAVMCIVCVVVVVLVMVLLQV</sequence>